<name>A0A1J1HZ55_9DIPT</name>
<dbReference type="AlphaFoldDB" id="A0A1J1HZ55"/>
<protein>
    <submittedName>
        <fullName evidence="1">CLUMA_CG006852, isoform A</fullName>
    </submittedName>
</protein>
<accession>A0A1J1HZ55</accession>
<gene>
    <name evidence="1" type="ORF">CLUMA_CG006852</name>
</gene>
<keyword evidence="2" id="KW-1185">Reference proteome</keyword>
<dbReference type="Proteomes" id="UP000183832">
    <property type="component" value="Unassembled WGS sequence"/>
</dbReference>
<evidence type="ECO:0000313" key="2">
    <source>
        <dbReference type="Proteomes" id="UP000183832"/>
    </source>
</evidence>
<sequence length="97" mass="11186">MKQAKSYDESSQSDKLQFKLNYISVLFGYSITQAHVQKANFVCNEASLKDGKTKITFCEKYASNFINTSKTEDRRDSTKILIKKHTTANSSFYMHKQ</sequence>
<reference evidence="1 2" key="1">
    <citation type="submission" date="2015-04" db="EMBL/GenBank/DDBJ databases">
        <authorList>
            <person name="Syromyatnikov M.Y."/>
            <person name="Popov V.N."/>
        </authorList>
    </citation>
    <scope>NUCLEOTIDE SEQUENCE [LARGE SCALE GENOMIC DNA]</scope>
</reference>
<organism evidence="1 2">
    <name type="scientific">Clunio marinus</name>
    <dbReference type="NCBI Taxonomy" id="568069"/>
    <lineage>
        <taxon>Eukaryota</taxon>
        <taxon>Metazoa</taxon>
        <taxon>Ecdysozoa</taxon>
        <taxon>Arthropoda</taxon>
        <taxon>Hexapoda</taxon>
        <taxon>Insecta</taxon>
        <taxon>Pterygota</taxon>
        <taxon>Neoptera</taxon>
        <taxon>Endopterygota</taxon>
        <taxon>Diptera</taxon>
        <taxon>Nematocera</taxon>
        <taxon>Chironomoidea</taxon>
        <taxon>Chironomidae</taxon>
        <taxon>Clunio</taxon>
    </lineage>
</organism>
<proteinExistence type="predicted"/>
<dbReference type="EMBL" id="CVRI01000037">
    <property type="protein sequence ID" value="CRK93309.1"/>
    <property type="molecule type" value="Genomic_DNA"/>
</dbReference>
<evidence type="ECO:0000313" key="1">
    <source>
        <dbReference type="EMBL" id="CRK93309.1"/>
    </source>
</evidence>